<dbReference type="Pfam" id="PF00560">
    <property type="entry name" value="LRR_1"/>
    <property type="match status" value="2"/>
</dbReference>
<dbReference type="SUPFAM" id="SSF52047">
    <property type="entry name" value="RNI-like"/>
    <property type="match status" value="1"/>
</dbReference>
<dbReference type="InterPro" id="IPR032675">
    <property type="entry name" value="LRR_dom_sf"/>
</dbReference>
<evidence type="ECO:0000256" key="1">
    <source>
        <dbReference type="ARBA" id="ARBA00004370"/>
    </source>
</evidence>
<feature type="compositionally biased region" description="Low complexity" evidence="7">
    <location>
        <begin position="707"/>
        <end position="758"/>
    </location>
</feature>
<evidence type="ECO:0000256" key="2">
    <source>
        <dbReference type="ARBA" id="ARBA00004430"/>
    </source>
</evidence>
<keyword evidence="5 8" id="KW-0472">Membrane</keyword>
<comment type="caution">
    <text evidence="10">The sequence shown here is derived from an EMBL/GenBank/DDBJ whole genome shotgun (WGS) entry which is preliminary data.</text>
</comment>
<keyword evidence="6" id="KW-0325">Glycoprotein</keyword>
<feature type="compositionally biased region" description="Pro residues" evidence="7">
    <location>
        <begin position="668"/>
        <end position="684"/>
    </location>
</feature>
<evidence type="ECO:0000256" key="8">
    <source>
        <dbReference type="SAM" id="Phobius"/>
    </source>
</evidence>
<dbReference type="Proteomes" id="UP001054857">
    <property type="component" value="Unassembled WGS sequence"/>
</dbReference>
<sequence length="843" mass="87598">MKALMVMRAWPTLFLLGSSLWMASAVVRDMGNLQTYCEGDATLPVNCQVPDPLPYGDYAQFLVTVAPNATYDLVIAVDSKEGDVDIQLLAPNRSTVVASSSERIGADVVALKRTQLAAYPGNYVLSVQAVGTALSTYAIKIQTVTSQPRLAASEVALMASIAAQCCSPDDDLLPDSCNTLNAAVAANATADEDLCAQPPNMCNSEGHLTKLVLTGGDTGNFVCPSFPAELGQLAALQVLDWTGNGQVGSLSSVASVLAPLLGSSSSRGPLRRLYLGRNALSGPLGCELLAGGALEVLVLDSNLLTGTVPACMFTSSSLLQLSLSYNLLSGALPQLPAPFASSPGCPLMALYLAANGPPSGPSSSNPGFQGSLPASLINAPNLTYLDVSSNSLTGTIPPLPTKLQVFKASDNSLTGPLPPSLDVANDLRVLDLSSNQLTGSLPATLTDNPLLTVLRLASNHLSGPLPGGNWSSFLLGCDLSSNSLTGGSPEVVLLPSLIDLNLADNSLTLDMKAVSSRLPANSSLLYFNVSHNALTGELGSGLGGMRLFRQLLLQAVQDEALQGSMPPQPLFDISSNHINATFPLWMLPHLANLYLASPYDYIPLTLALQPQTVTGGGGLVCPATGATLPEGVAYLDDLQQLYDLTCLYNGVPTNISTYVNTAMAKIKPPQPPRPPPPSPPAPPPRPRKRPPPSPSPAPAKKPPPPGASSASSPSPSPSPSGGSPAPSPSSSPINNGNNSPAPGGAQQTQTDGTTKKSSSGMFAAVGGGAGGGALLLIVLLIVGVVLYRRRNTRRSAYESKRTPLTYNATFEAQSEGTASNYGELQMFEFRTNERPTRHRARLQ</sequence>
<reference evidence="10 11" key="1">
    <citation type="journal article" date="2021" name="Sci. Rep.">
        <title>Genome sequencing of the multicellular alga Astrephomene provides insights into convergent evolution of germ-soma differentiation.</title>
        <authorList>
            <person name="Yamashita S."/>
            <person name="Yamamoto K."/>
            <person name="Matsuzaki R."/>
            <person name="Suzuki S."/>
            <person name="Yamaguchi H."/>
            <person name="Hirooka S."/>
            <person name="Minakuchi Y."/>
            <person name="Miyagishima S."/>
            <person name="Kawachi M."/>
            <person name="Toyoda A."/>
            <person name="Nozaki H."/>
        </authorList>
    </citation>
    <scope>NUCLEOTIDE SEQUENCE [LARGE SCALE GENOMIC DNA]</scope>
    <source>
        <strain evidence="10 11">NIES-4017</strain>
    </source>
</reference>
<dbReference type="PANTHER" id="PTHR45974">
    <property type="entry name" value="RECEPTOR-LIKE PROTEIN 55"/>
    <property type="match status" value="1"/>
</dbReference>
<accession>A0AAD3DKJ4</accession>
<dbReference type="InterPro" id="IPR001611">
    <property type="entry name" value="Leu-rich_rpt"/>
</dbReference>
<keyword evidence="8" id="KW-1133">Transmembrane helix</keyword>
<dbReference type="GO" id="GO:0005930">
    <property type="term" value="C:axoneme"/>
    <property type="evidence" value="ECO:0007669"/>
    <property type="project" value="UniProtKB-SubCell"/>
</dbReference>
<keyword evidence="3 9" id="KW-0732">Signal</keyword>
<evidence type="ECO:0000313" key="10">
    <source>
        <dbReference type="EMBL" id="GFR42132.1"/>
    </source>
</evidence>
<dbReference type="PANTHER" id="PTHR45974:SF266">
    <property type="entry name" value="LEUCINE-RICH REPEAT RECEPTOR PROTEIN KINASE HPCA1"/>
    <property type="match status" value="1"/>
</dbReference>
<feature type="region of interest" description="Disordered" evidence="7">
    <location>
        <begin position="665"/>
        <end position="758"/>
    </location>
</feature>
<feature type="signal peptide" evidence="9">
    <location>
        <begin position="1"/>
        <end position="25"/>
    </location>
</feature>
<feature type="transmembrane region" description="Helical" evidence="8">
    <location>
        <begin position="761"/>
        <end position="787"/>
    </location>
</feature>
<evidence type="ECO:0000313" key="11">
    <source>
        <dbReference type="Proteomes" id="UP001054857"/>
    </source>
</evidence>
<feature type="compositionally biased region" description="Pro residues" evidence="7">
    <location>
        <begin position="691"/>
        <end position="706"/>
    </location>
</feature>
<name>A0AAD3DKJ4_9CHLO</name>
<evidence type="ECO:0000256" key="9">
    <source>
        <dbReference type="SAM" id="SignalP"/>
    </source>
</evidence>
<evidence type="ECO:0000256" key="6">
    <source>
        <dbReference type="ARBA" id="ARBA00023180"/>
    </source>
</evidence>
<protein>
    <submittedName>
        <fullName evidence="10">Uncharacterized protein</fullName>
    </submittedName>
</protein>
<dbReference type="AlphaFoldDB" id="A0AAD3DKJ4"/>
<comment type="subcellular location">
    <subcellularLocation>
        <location evidence="2">Cytoplasm</location>
        <location evidence="2">Cytoskeleton</location>
        <location evidence="2">Cilium axoneme</location>
    </subcellularLocation>
    <subcellularLocation>
        <location evidence="1">Membrane</location>
    </subcellularLocation>
</comment>
<keyword evidence="11" id="KW-1185">Reference proteome</keyword>
<proteinExistence type="predicted"/>
<evidence type="ECO:0000256" key="3">
    <source>
        <dbReference type="ARBA" id="ARBA00022729"/>
    </source>
</evidence>
<dbReference type="Gene3D" id="3.80.10.10">
    <property type="entry name" value="Ribonuclease Inhibitor"/>
    <property type="match status" value="2"/>
</dbReference>
<keyword evidence="4" id="KW-0677">Repeat</keyword>
<gene>
    <name evidence="10" type="ORF">Agub_g2976</name>
</gene>
<keyword evidence="8" id="KW-0812">Transmembrane</keyword>
<feature type="chain" id="PRO_5042185584" evidence="9">
    <location>
        <begin position="26"/>
        <end position="843"/>
    </location>
</feature>
<evidence type="ECO:0000256" key="5">
    <source>
        <dbReference type="ARBA" id="ARBA00023136"/>
    </source>
</evidence>
<dbReference type="EMBL" id="BMAR01000002">
    <property type="protein sequence ID" value="GFR42132.1"/>
    <property type="molecule type" value="Genomic_DNA"/>
</dbReference>
<evidence type="ECO:0000256" key="7">
    <source>
        <dbReference type="SAM" id="MobiDB-lite"/>
    </source>
</evidence>
<organism evidence="10 11">
    <name type="scientific">Astrephomene gubernaculifera</name>
    <dbReference type="NCBI Taxonomy" id="47775"/>
    <lineage>
        <taxon>Eukaryota</taxon>
        <taxon>Viridiplantae</taxon>
        <taxon>Chlorophyta</taxon>
        <taxon>core chlorophytes</taxon>
        <taxon>Chlorophyceae</taxon>
        <taxon>CS clade</taxon>
        <taxon>Chlamydomonadales</taxon>
        <taxon>Astrephomenaceae</taxon>
        <taxon>Astrephomene</taxon>
    </lineage>
</organism>
<dbReference type="GO" id="GO:0016020">
    <property type="term" value="C:membrane"/>
    <property type="evidence" value="ECO:0007669"/>
    <property type="project" value="UniProtKB-SubCell"/>
</dbReference>
<evidence type="ECO:0000256" key="4">
    <source>
        <dbReference type="ARBA" id="ARBA00022737"/>
    </source>
</evidence>